<feature type="chain" id="PRO_5038370653" description="YtkA-like domain-containing protein" evidence="1">
    <location>
        <begin position="24"/>
        <end position="130"/>
    </location>
</feature>
<accession>A0A2N5N6L9</accession>
<evidence type="ECO:0000256" key="1">
    <source>
        <dbReference type="SAM" id="SignalP"/>
    </source>
</evidence>
<dbReference type="AlphaFoldDB" id="A0A2N5N6L9"/>
<evidence type="ECO:0000313" key="2">
    <source>
        <dbReference type="EMBL" id="PLT45988.1"/>
    </source>
</evidence>
<name>A0A2N5N6L9_9BACL</name>
<protein>
    <recommendedName>
        <fullName evidence="4">YtkA-like domain-containing protein</fullName>
    </recommendedName>
</protein>
<dbReference type="PROSITE" id="PS51257">
    <property type="entry name" value="PROKAR_LIPOPROTEIN"/>
    <property type="match status" value="1"/>
</dbReference>
<sequence length="130" mass="14270">MTLKKFGLILLAALLLVAAGCSSRSGGVDESAVETHIASEPAAVAGSPLQLTAEIEGIESLLQEDDLKIDFDIREETEQELPVLLTSTKKSDKEYEVEHTFPEPGKYVIYIHIYAGDDIHIIKRNEFQVG</sequence>
<proteinExistence type="predicted"/>
<evidence type="ECO:0008006" key="4">
    <source>
        <dbReference type="Google" id="ProtNLM"/>
    </source>
</evidence>
<keyword evidence="1" id="KW-0732">Signal</keyword>
<gene>
    <name evidence="2" type="ORF">B8V81_4419</name>
</gene>
<comment type="caution">
    <text evidence="2">The sequence shown here is derived from an EMBL/GenBank/DDBJ whole genome shotgun (WGS) entry which is preliminary data.</text>
</comment>
<reference evidence="2 3" key="1">
    <citation type="submission" date="2017-05" db="EMBL/GenBank/DDBJ databases">
        <title>Functional genome analysis of Paenibacillus pasadenensis strain R16: insights on endophytic life style and antifungal activity.</title>
        <authorList>
            <person name="Passera A."/>
            <person name="Marcolungo L."/>
            <person name="Casati P."/>
            <person name="Brasca M."/>
            <person name="Quaglino F."/>
            <person name="Delledonne M."/>
        </authorList>
    </citation>
    <scope>NUCLEOTIDE SEQUENCE [LARGE SCALE GENOMIC DNA]</scope>
    <source>
        <strain evidence="2 3">R16</strain>
    </source>
</reference>
<organism evidence="2 3">
    <name type="scientific">Paenibacillus pasadenensis</name>
    <dbReference type="NCBI Taxonomy" id="217090"/>
    <lineage>
        <taxon>Bacteria</taxon>
        <taxon>Bacillati</taxon>
        <taxon>Bacillota</taxon>
        <taxon>Bacilli</taxon>
        <taxon>Bacillales</taxon>
        <taxon>Paenibacillaceae</taxon>
        <taxon>Paenibacillus</taxon>
    </lineage>
</organism>
<keyword evidence="3" id="KW-1185">Reference proteome</keyword>
<dbReference type="EMBL" id="NFEZ01000004">
    <property type="protein sequence ID" value="PLT45988.1"/>
    <property type="molecule type" value="Genomic_DNA"/>
</dbReference>
<evidence type="ECO:0000313" key="3">
    <source>
        <dbReference type="Proteomes" id="UP000234789"/>
    </source>
</evidence>
<feature type="signal peptide" evidence="1">
    <location>
        <begin position="1"/>
        <end position="23"/>
    </location>
</feature>
<dbReference type="Proteomes" id="UP000234789">
    <property type="component" value="Unassembled WGS sequence"/>
</dbReference>